<comment type="caution">
    <text evidence="3">The sequence shown here is derived from an EMBL/GenBank/DDBJ whole genome shotgun (WGS) entry which is preliminary data.</text>
</comment>
<dbReference type="InterPro" id="IPR052989">
    <property type="entry name" value="Mg-chelatase_DI-like"/>
</dbReference>
<dbReference type="AlphaFoldDB" id="A0A482UIN1"/>
<protein>
    <submittedName>
        <fullName evidence="3">VWA domain-containing protein</fullName>
    </submittedName>
</protein>
<accession>A0A482UIN1</accession>
<name>A0A482UIN1_9PSED</name>
<dbReference type="Gene3D" id="3.40.50.410">
    <property type="entry name" value="von Willebrand factor, type A domain"/>
    <property type="match status" value="1"/>
</dbReference>
<gene>
    <name evidence="3" type="ORF">EJA06_004780</name>
</gene>
<evidence type="ECO:0000256" key="1">
    <source>
        <dbReference type="SAM" id="MobiDB-lite"/>
    </source>
</evidence>
<dbReference type="PANTHER" id="PTHR35023:SF1">
    <property type="entry name" value="MG-PROTOPORPHYRIN IX CHELATASE"/>
    <property type="match status" value="1"/>
</dbReference>
<feature type="domain" description="VWFA" evidence="2">
    <location>
        <begin position="66"/>
        <end position="171"/>
    </location>
</feature>
<dbReference type="Proteomes" id="UP000282800">
    <property type="component" value="Unassembled WGS sequence"/>
</dbReference>
<evidence type="ECO:0000313" key="4">
    <source>
        <dbReference type="Proteomes" id="UP000282800"/>
    </source>
</evidence>
<dbReference type="EMBL" id="RWYU02000002">
    <property type="protein sequence ID" value="RYJ63270.1"/>
    <property type="molecule type" value="Genomic_DNA"/>
</dbReference>
<evidence type="ECO:0000259" key="2">
    <source>
        <dbReference type="Pfam" id="PF13519"/>
    </source>
</evidence>
<dbReference type="Pfam" id="PF13519">
    <property type="entry name" value="VWA_2"/>
    <property type="match status" value="1"/>
</dbReference>
<organism evidence="3 4">
    <name type="scientific">Pseudomonas songnenensis</name>
    <dbReference type="NCBI Taxonomy" id="1176259"/>
    <lineage>
        <taxon>Bacteria</taxon>
        <taxon>Pseudomonadati</taxon>
        <taxon>Pseudomonadota</taxon>
        <taxon>Gammaproteobacteria</taxon>
        <taxon>Pseudomonadales</taxon>
        <taxon>Pseudomonadaceae</taxon>
        <taxon>Pseudomonas</taxon>
    </lineage>
</organism>
<evidence type="ECO:0000313" key="3">
    <source>
        <dbReference type="EMBL" id="RYJ63270.1"/>
    </source>
</evidence>
<reference evidence="3 4" key="1">
    <citation type="submission" date="2019-01" db="EMBL/GenBank/DDBJ databases">
        <title>High-quality draft genome of. Pseudomonas songnenensis str. L103, a full-fledged denitrifier isolated from 100 meters deep aquifer in a heavily nitrogen fertilized agricultural area.</title>
        <authorList>
            <person name="Liu M."/>
            <person name="Liu B."/>
        </authorList>
    </citation>
    <scope>NUCLEOTIDE SEQUENCE [LARGE SCALE GENOMIC DNA]</scope>
    <source>
        <strain evidence="3 4">L103</strain>
    </source>
</reference>
<dbReference type="OrthoDB" id="7021765at2"/>
<dbReference type="InterPro" id="IPR002035">
    <property type="entry name" value="VWF_A"/>
</dbReference>
<proteinExistence type="predicted"/>
<dbReference type="SUPFAM" id="SSF53300">
    <property type="entry name" value="vWA-like"/>
    <property type="match status" value="1"/>
</dbReference>
<feature type="region of interest" description="Disordered" evidence="1">
    <location>
        <begin position="1"/>
        <end position="28"/>
    </location>
</feature>
<dbReference type="PANTHER" id="PTHR35023">
    <property type="entry name" value="CHELATASE-RELATED"/>
    <property type="match status" value="1"/>
</dbReference>
<feature type="compositionally biased region" description="Gly residues" evidence="1">
    <location>
        <begin position="18"/>
        <end position="28"/>
    </location>
</feature>
<dbReference type="InterPro" id="IPR036465">
    <property type="entry name" value="vWFA_dom_sf"/>
</dbReference>
<sequence>MRPRSASGADARAAPGSVNGGRHGASRGGVSGRIDWAATFMLNGRPQRRADLVMRPRSRRAGEVWLVIVDASGSTRRHGALSKAKGLLGEVFEQARRQRVRLALLRANGKQADWVWPGHKVTGVQQQWLADLGAGGGTPLLDALQQAAAWQRRRQQLKPAEQHRLLVLTDGRLRESTALEPSLCPAVLVDIESAPIRLGRARKLAEELGAEYQHIDTLATLNNPV</sequence>